<dbReference type="CDD" id="cd16917">
    <property type="entry name" value="HATPase_UhpB-NarQ-NarX-like"/>
    <property type="match status" value="1"/>
</dbReference>
<dbReference type="PANTHER" id="PTHR24421">
    <property type="entry name" value="NITRATE/NITRITE SENSOR PROTEIN NARX-RELATED"/>
    <property type="match status" value="1"/>
</dbReference>
<dbReference type="InterPro" id="IPR050482">
    <property type="entry name" value="Sensor_HK_TwoCompSys"/>
</dbReference>
<evidence type="ECO:0000256" key="1">
    <source>
        <dbReference type="ARBA" id="ARBA00000085"/>
    </source>
</evidence>
<keyword evidence="11 15" id="KW-1133">Transmembrane helix</keyword>
<dbReference type="Pfam" id="PF02518">
    <property type="entry name" value="HATPase_c"/>
    <property type="match status" value="1"/>
</dbReference>
<evidence type="ECO:0000256" key="12">
    <source>
        <dbReference type="ARBA" id="ARBA00023012"/>
    </source>
</evidence>
<evidence type="ECO:0000256" key="7">
    <source>
        <dbReference type="ARBA" id="ARBA00022692"/>
    </source>
</evidence>
<dbReference type="PANTHER" id="PTHR24421:SF10">
    <property type="entry name" value="NITRATE_NITRITE SENSOR PROTEIN NARQ"/>
    <property type="match status" value="1"/>
</dbReference>
<dbReference type="Pfam" id="PF00672">
    <property type="entry name" value="HAMP"/>
    <property type="match status" value="1"/>
</dbReference>
<keyword evidence="5" id="KW-0597">Phosphoprotein</keyword>
<evidence type="ECO:0000256" key="14">
    <source>
        <dbReference type="PIRNR" id="PIRNR003167"/>
    </source>
</evidence>
<evidence type="ECO:0000256" key="9">
    <source>
        <dbReference type="ARBA" id="ARBA00022777"/>
    </source>
</evidence>
<evidence type="ECO:0000256" key="3">
    <source>
        <dbReference type="ARBA" id="ARBA00022475"/>
    </source>
</evidence>
<protein>
    <recommendedName>
        <fullName evidence="14">Sensor protein</fullName>
        <ecNumber evidence="14">2.7.13.3</ecNumber>
    </recommendedName>
</protein>
<dbReference type="Pfam" id="PF07730">
    <property type="entry name" value="HisKA_3"/>
    <property type="match status" value="1"/>
</dbReference>
<sequence>MKQFHPTTDFADSSSSLIARAGQIMVVIITLGLVSMISSMLVTESLNGDAAQINNAGSLRMQAIRISRAAFAYKLTQAEQDKKQVITEVENFNIRLSHLLSGNSINNENDQSELAKHKETVLRLWANFNDENLREDSITINALIQQSKNFDQFVLVLDKLVQLLQLESEKKLSLLRLIQVISLLLVILTASFVLIKLNRAVLVPLKELVNIAEQVGKGNFSVKARYDKQDELGVLAHTINQMSDELKLTYQEFEHRVDTKTLELTRSNKSLDLLYRAAHNLAGYTLSEQDSPTYQINHHIIEELQTLIGYGKINIEITDAKHNNLIIDVINSQNVTIDTICNNYHKFALEKGSLLFGYLVWELPKNKQACGWQKQILQGMANIMATAIELDQKRTSENRLVIVEERAVIARELHDSLAQSLSYLKVQMSLLTRKMQKQVPQTQLEETINDIKDGLNSAYSQLRELLTTFRLKLDDPSIKSALASTVIEFSAKCQHTIEFDYQLPANYLSANQEIHLLQIVREALSNIHRHAQATIAGISIKLKDTQVTVKIWDNGKGFPESTLEQKNNHHGHFGIGIMQERAKSLNTKIHIANREERGSIISFEFFH</sequence>
<feature type="domain" description="Histidine kinase" evidence="16">
    <location>
        <begin position="412"/>
        <end position="607"/>
    </location>
</feature>
<dbReference type="Gene3D" id="1.10.8.500">
    <property type="entry name" value="HAMP domain in histidine kinase"/>
    <property type="match status" value="1"/>
</dbReference>
<name>A0ABS9WYB9_9GAMM</name>
<dbReference type="InterPro" id="IPR029095">
    <property type="entry name" value="NarX-like_N"/>
</dbReference>
<evidence type="ECO:0000256" key="2">
    <source>
        <dbReference type="ARBA" id="ARBA00004429"/>
    </source>
</evidence>
<evidence type="ECO:0000313" key="19">
    <source>
        <dbReference type="Proteomes" id="UP001139646"/>
    </source>
</evidence>
<comment type="subcellular location">
    <subcellularLocation>
        <location evidence="2">Cell inner membrane</location>
        <topology evidence="2">Multi-pass membrane protein</topology>
    </subcellularLocation>
</comment>
<dbReference type="Proteomes" id="UP001139646">
    <property type="component" value="Unassembled WGS sequence"/>
</dbReference>
<keyword evidence="9 14" id="KW-0418">Kinase</keyword>
<gene>
    <name evidence="18" type="ORF">L3081_05600</name>
</gene>
<reference evidence="18" key="1">
    <citation type="submission" date="2022-01" db="EMBL/GenBank/DDBJ databases">
        <title>Colwellia maritima, isolated from seawater.</title>
        <authorList>
            <person name="Kristyanto S."/>
            <person name="Jung J."/>
            <person name="Jeon C.O."/>
        </authorList>
    </citation>
    <scope>NUCLEOTIDE SEQUENCE</scope>
    <source>
        <strain evidence="18">MSW7</strain>
    </source>
</reference>
<dbReference type="Gene3D" id="1.20.5.1930">
    <property type="match status" value="1"/>
</dbReference>
<evidence type="ECO:0000256" key="11">
    <source>
        <dbReference type="ARBA" id="ARBA00022989"/>
    </source>
</evidence>
<dbReference type="RefSeq" id="WP_242284067.1">
    <property type="nucleotide sequence ID" value="NZ_JAKKSL010000001.1"/>
</dbReference>
<keyword evidence="12 14" id="KW-0902">Two-component regulatory system</keyword>
<comment type="catalytic activity">
    <reaction evidence="1 14">
        <text>ATP + protein L-histidine = ADP + protein N-phospho-L-histidine.</text>
        <dbReference type="EC" id="2.7.13.3"/>
    </reaction>
</comment>
<evidence type="ECO:0000256" key="5">
    <source>
        <dbReference type="ARBA" id="ARBA00022553"/>
    </source>
</evidence>
<accession>A0ABS9WYB9</accession>
<dbReference type="PIRSF" id="PIRSF003167">
    <property type="entry name" value="STHK_NarX/NarQ"/>
    <property type="match status" value="1"/>
</dbReference>
<comment type="caution">
    <text evidence="18">The sequence shown here is derived from an EMBL/GenBank/DDBJ whole genome shotgun (WGS) entry which is preliminary data.</text>
</comment>
<dbReference type="Gene3D" id="1.20.120.960">
    <property type="entry name" value="Histidine kinase NarX, sensor domain"/>
    <property type="match status" value="1"/>
</dbReference>
<dbReference type="CDD" id="cd06225">
    <property type="entry name" value="HAMP"/>
    <property type="match status" value="1"/>
</dbReference>
<feature type="domain" description="HAMP" evidence="17">
    <location>
        <begin position="199"/>
        <end position="251"/>
    </location>
</feature>
<keyword evidence="13 14" id="KW-0472">Membrane</keyword>
<keyword evidence="19" id="KW-1185">Reference proteome</keyword>
<dbReference type="GO" id="GO:0016301">
    <property type="term" value="F:kinase activity"/>
    <property type="evidence" value="ECO:0007669"/>
    <property type="project" value="UniProtKB-KW"/>
</dbReference>
<dbReference type="InterPro" id="IPR016380">
    <property type="entry name" value="Sig_transdc_His_kin_NarX/NarQ"/>
</dbReference>
<evidence type="ECO:0000259" key="17">
    <source>
        <dbReference type="PROSITE" id="PS50885"/>
    </source>
</evidence>
<dbReference type="EMBL" id="JAKKSL010000001">
    <property type="protein sequence ID" value="MCI2282964.1"/>
    <property type="molecule type" value="Genomic_DNA"/>
</dbReference>
<feature type="transmembrane region" description="Helical" evidence="15">
    <location>
        <begin position="20"/>
        <end position="42"/>
    </location>
</feature>
<feature type="transmembrane region" description="Helical" evidence="15">
    <location>
        <begin position="174"/>
        <end position="195"/>
    </location>
</feature>
<evidence type="ECO:0000256" key="4">
    <source>
        <dbReference type="ARBA" id="ARBA00022519"/>
    </source>
</evidence>
<evidence type="ECO:0000256" key="15">
    <source>
        <dbReference type="SAM" id="Phobius"/>
    </source>
</evidence>
<evidence type="ECO:0000256" key="13">
    <source>
        <dbReference type="ARBA" id="ARBA00023136"/>
    </source>
</evidence>
<dbReference type="Pfam" id="PF13675">
    <property type="entry name" value="PilJ"/>
    <property type="match status" value="1"/>
</dbReference>
<keyword evidence="10 14" id="KW-0067">ATP-binding</keyword>
<dbReference type="PROSITE" id="PS50109">
    <property type="entry name" value="HIS_KIN"/>
    <property type="match status" value="1"/>
</dbReference>
<keyword evidence="6 14" id="KW-0808">Transferase</keyword>
<dbReference type="InterPro" id="IPR003594">
    <property type="entry name" value="HATPase_dom"/>
</dbReference>
<dbReference type="SUPFAM" id="SSF55874">
    <property type="entry name" value="ATPase domain of HSP90 chaperone/DNA topoisomerase II/histidine kinase"/>
    <property type="match status" value="1"/>
</dbReference>
<dbReference type="InterPro" id="IPR005467">
    <property type="entry name" value="His_kinase_dom"/>
</dbReference>
<keyword evidence="4 14" id="KW-0997">Cell inner membrane</keyword>
<evidence type="ECO:0000313" key="18">
    <source>
        <dbReference type="EMBL" id="MCI2282964.1"/>
    </source>
</evidence>
<dbReference type="InterPro" id="IPR042295">
    <property type="entry name" value="NarX-like_N_sf"/>
</dbReference>
<evidence type="ECO:0000259" key="16">
    <source>
        <dbReference type="PROSITE" id="PS50109"/>
    </source>
</evidence>
<dbReference type="Gene3D" id="3.30.565.10">
    <property type="entry name" value="Histidine kinase-like ATPase, C-terminal domain"/>
    <property type="match status" value="1"/>
</dbReference>
<dbReference type="InterPro" id="IPR003660">
    <property type="entry name" value="HAMP_dom"/>
</dbReference>
<dbReference type="InterPro" id="IPR036890">
    <property type="entry name" value="HATPase_C_sf"/>
</dbReference>
<dbReference type="SMART" id="SM00304">
    <property type="entry name" value="HAMP"/>
    <property type="match status" value="1"/>
</dbReference>
<dbReference type="SUPFAM" id="SSF158472">
    <property type="entry name" value="HAMP domain-like"/>
    <property type="match status" value="1"/>
</dbReference>
<proteinExistence type="predicted"/>
<dbReference type="InterPro" id="IPR011712">
    <property type="entry name" value="Sig_transdc_His_kin_sub3_dim/P"/>
</dbReference>
<evidence type="ECO:0000256" key="6">
    <source>
        <dbReference type="ARBA" id="ARBA00022679"/>
    </source>
</evidence>
<evidence type="ECO:0000256" key="10">
    <source>
        <dbReference type="ARBA" id="ARBA00022840"/>
    </source>
</evidence>
<organism evidence="18 19">
    <name type="scientific">Colwellia maritima</name>
    <dbReference type="NCBI Taxonomy" id="2912588"/>
    <lineage>
        <taxon>Bacteria</taxon>
        <taxon>Pseudomonadati</taxon>
        <taxon>Pseudomonadota</taxon>
        <taxon>Gammaproteobacteria</taxon>
        <taxon>Alteromonadales</taxon>
        <taxon>Colwelliaceae</taxon>
        <taxon>Colwellia</taxon>
    </lineage>
</organism>
<keyword evidence="3 14" id="KW-1003">Cell membrane</keyword>
<keyword evidence="7 15" id="KW-0812">Transmembrane</keyword>
<evidence type="ECO:0000256" key="8">
    <source>
        <dbReference type="ARBA" id="ARBA00022741"/>
    </source>
</evidence>
<dbReference type="EC" id="2.7.13.3" evidence="14"/>
<keyword evidence="8 14" id="KW-0547">Nucleotide-binding</keyword>
<dbReference type="PROSITE" id="PS50885">
    <property type="entry name" value="HAMP"/>
    <property type="match status" value="1"/>
</dbReference>